<dbReference type="InterPro" id="IPR016181">
    <property type="entry name" value="Acyl_CoA_acyltransferase"/>
</dbReference>
<dbReference type="PROSITE" id="PS51186">
    <property type="entry name" value="GNAT"/>
    <property type="match status" value="1"/>
</dbReference>
<dbReference type="PANTHER" id="PTHR43072">
    <property type="entry name" value="N-ACETYLTRANSFERASE"/>
    <property type="match status" value="1"/>
</dbReference>
<dbReference type="NCBIfam" id="NF040504">
    <property type="entry name" value="resist_ArsN1b"/>
    <property type="match status" value="1"/>
</dbReference>
<reference evidence="2" key="1">
    <citation type="submission" date="2020-06" db="EMBL/GenBank/DDBJ databases">
        <title>Stable isotope informed genome-resolved metagenomics uncovers potential trophic interactions in rhizosphere soil.</title>
        <authorList>
            <person name="Starr E.P."/>
            <person name="Shi S."/>
            <person name="Blazewicz S.J."/>
            <person name="Koch B.J."/>
            <person name="Probst A.J."/>
            <person name="Hungate B.A."/>
            <person name="Pett-Ridge J."/>
            <person name="Firestone M.K."/>
            <person name="Banfield J.F."/>
        </authorList>
    </citation>
    <scope>NUCLEOTIDE SEQUENCE</scope>
    <source>
        <strain evidence="2">YM_69_17</strain>
    </source>
</reference>
<dbReference type="GO" id="GO:0016747">
    <property type="term" value="F:acyltransferase activity, transferring groups other than amino-acyl groups"/>
    <property type="evidence" value="ECO:0007669"/>
    <property type="project" value="InterPro"/>
</dbReference>
<organism evidence="2 3">
    <name type="scientific">Inquilinus limosus</name>
    <dbReference type="NCBI Taxonomy" id="171674"/>
    <lineage>
        <taxon>Bacteria</taxon>
        <taxon>Pseudomonadati</taxon>
        <taxon>Pseudomonadota</taxon>
        <taxon>Alphaproteobacteria</taxon>
        <taxon>Rhodospirillales</taxon>
        <taxon>Rhodospirillaceae</taxon>
        <taxon>Inquilinus</taxon>
    </lineage>
</organism>
<gene>
    <name evidence="2" type="ORF">JF625_11705</name>
</gene>
<evidence type="ECO:0000259" key="1">
    <source>
        <dbReference type="PROSITE" id="PS51186"/>
    </source>
</evidence>
<dbReference type="EMBL" id="JAEKLZ010000186">
    <property type="protein sequence ID" value="MBW8725804.1"/>
    <property type="molecule type" value="Genomic_DNA"/>
</dbReference>
<dbReference type="Proteomes" id="UP000700706">
    <property type="component" value="Unassembled WGS sequence"/>
</dbReference>
<dbReference type="InterPro" id="IPR000182">
    <property type="entry name" value="GNAT_dom"/>
</dbReference>
<dbReference type="SUPFAM" id="SSF55729">
    <property type="entry name" value="Acyl-CoA N-acyltransferases (Nat)"/>
    <property type="match status" value="1"/>
</dbReference>
<name>A0A952FNG5_9PROT</name>
<dbReference type="Gene3D" id="3.40.630.30">
    <property type="match status" value="1"/>
</dbReference>
<dbReference type="CDD" id="cd04301">
    <property type="entry name" value="NAT_SF"/>
    <property type="match status" value="1"/>
</dbReference>
<feature type="domain" description="N-acetyltransferase" evidence="1">
    <location>
        <begin position="1"/>
        <end position="161"/>
    </location>
</feature>
<proteinExistence type="predicted"/>
<protein>
    <submittedName>
        <fullName evidence="2">N-acetyltransferase</fullName>
    </submittedName>
</protein>
<comment type="caution">
    <text evidence="2">The sequence shown here is derived from an EMBL/GenBank/DDBJ whole genome shotgun (WGS) entry which is preliminary data.</text>
</comment>
<evidence type="ECO:0000313" key="3">
    <source>
        <dbReference type="Proteomes" id="UP000700706"/>
    </source>
</evidence>
<dbReference type="PANTHER" id="PTHR43072:SF8">
    <property type="entry name" value="ACYLTRANSFERASE FABY-RELATED"/>
    <property type="match status" value="1"/>
</dbReference>
<evidence type="ECO:0000313" key="2">
    <source>
        <dbReference type="EMBL" id="MBW8725804.1"/>
    </source>
</evidence>
<dbReference type="AlphaFoldDB" id="A0A952FNG5"/>
<accession>A0A952FNG5</accession>
<sequence>MIRLATPEDAPALQAIYAPIVAGTAISFELAPPTAAEMADRIRNTIPAYPWLVLERDGRILGYAYAGAHRARPAYCWSVDVSAYVAEAGRRQGVGRALYERLFVLLRRQGYQSAFAGIALPNPASVALHEAIGFVPLGVYRDVGYKHGAWHDVGWWQRPIGDRPDHPAEPRPVTEVLD</sequence>
<dbReference type="Pfam" id="PF13420">
    <property type="entry name" value="Acetyltransf_4"/>
    <property type="match status" value="1"/>
</dbReference>